<proteinExistence type="predicted"/>
<evidence type="ECO:0000313" key="2">
    <source>
        <dbReference type="Proteomes" id="UP001233172"/>
    </source>
</evidence>
<feature type="non-terminal residue" evidence="1">
    <location>
        <position position="93"/>
    </location>
</feature>
<protein>
    <submittedName>
        <fullName evidence="1">Uncharacterized protein</fullName>
    </submittedName>
</protein>
<evidence type="ECO:0000313" key="1">
    <source>
        <dbReference type="EMBL" id="KAK0053298.1"/>
    </source>
</evidence>
<reference evidence="1" key="2">
    <citation type="submission" date="2023-04" db="EMBL/GenBank/DDBJ databases">
        <authorList>
            <person name="Bu L."/>
            <person name="Lu L."/>
            <person name="Laidemitt M.R."/>
            <person name="Zhang S.M."/>
            <person name="Mutuku M."/>
            <person name="Mkoji G."/>
            <person name="Steinauer M."/>
            <person name="Loker E.S."/>
        </authorList>
    </citation>
    <scope>NUCLEOTIDE SEQUENCE</scope>
    <source>
        <strain evidence="1">KasaAsao</strain>
        <tissue evidence="1">Whole Snail</tissue>
    </source>
</reference>
<name>A0AAD8F7A7_BIOPF</name>
<dbReference type="Proteomes" id="UP001233172">
    <property type="component" value="Unassembled WGS sequence"/>
</dbReference>
<keyword evidence="2" id="KW-1185">Reference proteome</keyword>
<accession>A0AAD8F7A7</accession>
<sequence>MVLKSPTDISTGCIGRNNIMKYKTEDESKSFDYWLVHFTQKYKTLHLLYYSHSNAEIINDTRRISHREAKPSEEHSYDVLSWFMLILQSMDMT</sequence>
<gene>
    <name evidence="1" type="ORF">Bpfe_017229</name>
</gene>
<reference evidence="1" key="1">
    <citation type="journal article" date="2023" name="PLoS Negl. Trop. Dis.">
        <title>A genome sequence for Biomphalaria pfeifferi, the major vector snail for the human-infecting parasite Schistosoma mansoni.</title>
        <authorList>
            <person name="Bu L."/>
            <person name="Lu L."/>
            <person name="Laidemitt M.R."/>
            <person name="Zhang S.M."/>
            <person name="Mutuku M."/>
            <person name="Mkoji G."/>
            <person name="Steinauer M."/>
            <person name="Loker E.S."/>
        </authorList>
    </citation>
    <scope>NUCLEOTIDE SEQUENCE</scope>
    <source>
        <strain evidence="1">KasaAsao</strain>
    </source>
</reference>
<organism evidence="1 2">
    <name type="scientific">Biomphalaria pfeifferi</name>
    <name type="common">Bloodfluke planorb</name>
    <name type="synonym">Freshwater snail</name>
    <dbReference type="NCBI Taxonomy" id="112525"/>
    <lineage>
        <taxon>Eukaryota</taxon>
        <taxon>Metazoa</taxon>
        <taxon>Spiralia</taxon>
        <taxon>Lophotrochozoa</taxon>
        <taxon>Mollusca</taxon>
        <taxon>Gastropoda</taxon>
        <taxon>Heterobranchia</taxon>
        <taxon>Euthyneura</taxon>
        <taxon>Panpulmonata</taxon>
        <taxon>Hygrophila</taxon>
        <taxon>Lymnaeoidea</taxon>
        <taxon>Planorbidae</taxon>
        <taxon>Biomphalaria</taxon>
    </lineage>
</organism>
<dbReference type="AlphaFoldDB" id="A0AAD8F7A7"/>
<comment type="caution">
    <text evidence="1">The sequence shown here is derived from an EMBL/GenBank/DDBJ whole genome shotgun (WGS) entry which is preliminary data.</text>
</comment>
<dbReference type="EMBL" id="JASAOG010000087">
    <property type="protein sequence ID" value="KAK0053298.1"/>
    <property type="molecule type" value="Genomic_DNA"/>
</dbReference>